<accession>A0ABD4E9V5</accession>
<protein>
    <recommendedName>
        <fullName evidence="1">AAA+ ATPase domain-containing protein</fullName>
    </recommendedName>
</protein>
<gene>
    <name evidence="2" type="ORF">WJ68_33580</name>
</gene>
<dbReference type="EMBL" id="LPAD01000007">
    <property type="protein sequence ID" value="KVN92556.1"/>
    <property type="molecule type" value="Genomic_DNA"/>
</dbReference>
<dbReference type="InterPro" id="IPR027417">
    <property type="entry name" value="P-loop_NTPase"/>
</dbReference>
<name>A0ABD4E9V5_9BURK</name>
<dbReference type="SUPFAM" id="SSF52540">
    <property type="entry name" value="P-loop containing nucleoside triphosphate hydrolases"/>
    <property type="match status" value="1"/>
</dbReference>
<evidence type="ECO:0000313" key="2">
    <source>
        <dbReference type="EMBL" id="KVN92556.1"/>
    </source>
</evidence>
<dbReference type="PANTHER" id="PTHR30050:SF4">
    <property type="entry name" value="ATP-BINDING PROTEIN RV3427C IN INSERTION SEQUENCE-RELATED"/>
    <property type="match status" value="1"/>
</dbReference>
<sequence length="271" mass="30053">MQTARSDAQPVASLLSAANIARRDSVCPKHGPYVEIASNFSGVLRWAGCYDCLREREALAAQESEASARRDARRANLMSGWHGAQIPKRFESASFETYQAETPAQQAVLDACGEYAEQWGEVSNTGRNLILCGLYGTGKTHLSVSIARAIARRGALPLFARTYEAVQFVRESYRPGSSMSERQAIQRLVEPDLLILDEVGVQGGGDNEQMILFAILNGRYDARKPTIIVSNEDMIGIEKYLTVRVVDRLREGGAKVLVFDWESHRRRTKTA</sequence>
<feature type="domain" description="AAA+ ATPase" evidence="1">
    <location>
        <begin position="125"/>
        <end position="251"/>
    </location>
</feature>
<dbReference type="Proteomes" id="UP000057910">
    <property type="component" value="Unassembled WGS sequence"/>
</dbReference>
<evidence type="ECO:0000313" key="3">
    <source>
        <dbReference type="Proteomes" id="UP000057910"/>
    </source>
</evidence>
<dbReference type="InterPro" id="IPR003593">
    <property type="entry name" value="AAA+_ATPase"/>
</dbReference>
<dbReference type="AlphaFoldDB" id="A0ABD4E9V5"/>
<dbReference type="Pfam" id="PF01695">
    <property type="entry name" value="IstB_IS21"/>
    <property type="match status" value="1"/>
</dbReference>
<evidence type="ECO:0000259" key="1">
    <source>
        <dbReference type="SMART" id="SM00382"/>
    </source>
</evidence>
<comment type="caution">
    <text evidence="2">The sequence shown here is derived from an EMBL/GenBank/DDBJ whole genome shotgun (WGS) entry which is preliminary data.</text>
</comment>
<dbReference type="InterPro" id="IPR002611">
    <property type="entry name" value="IstB_ATP-bd"/>
</dbReference>
<dbReference type="SMART" id="SM00382">
    <property type="entry name" value="AAA"/>
    <property type="match status" value="1"/>
</dbReference>
<dbReference type="CDD" id="cd00009">
    <property type="entry name" value="AAA"/>
    <property type="match status" value="1"/>
</dbReference>
<organism evidence="2 3">
    <name type="scientific">Burkholderia ubonensis</name>
    <dbReference type="NCBI Taxonomy" id="101571"/>
    <lineage>
        <taxon>Bacteria</taxon>
        <taxon>Pseudomonadati</taxon>
        <taxon>Pseudomonadota</taxon>
        <taxon>Betaproteobacteria</taxon>
        <taxon>Burkholderiales</taxon>
        <taxon>Burkholderiaceae</taxon>
        <taxon>Burkholderia</taxon>
        <taxon>Burkholderia cepacia complex</taxon>
    </lineage>
</organism>
<dbReference type="RefSeq" id="WP_060037905.1">
    <property type="nucleotide sequence ID" value="NZ_LPAD01000007.1"/>
</dbReference>
<proteinExistence type="predicted"/>
<reference evidence="2 3" key="1">
    <citation type="submission" date="2015-11" db="EMBL/GenBank/DDBJ databases">
        <title>Expanding the genomic diversity of Burkholderia species for the development of highly accurate diagnostics.</title>
        <authorList>
            <person name="Sahl J."/>
            <person name="Keim P."/>
            <person name="Wagner D."/>
        </authorList>
    </citation>
    <scope>NUCLEOTIDE SEQUENCE [LARGE SCALE GENOMIC DNA]</scope>
    <source>
        <strain evidence="2 3">MSMB1585WGS</strain>
    </source>
</reference>
<dbReference type="Gene3D" id="3.40.50.300">
    <property type="entry name" value="P-loop containing nucleotide triphosphate hydrolases"/>
    <property type="match status" value="1"/>
</dbReference>
<dbReference type="PANTHER" id="PTHR30050">
    <property type="entry name" value="CHROMOSOMAL REPLICATION INITIATOR PROTEIN DNAA"/>
    <property type="match status" value="1"/>
</dbReference>